<dbReference type="InterPro" id="IPR006189">
    <property type="entry name" value="CHASE_dom"/>
</dbReference>
<evidence type="ECO:0000259" key="14">
    <source>
        <dbReference type="PROSITE" id="PS50109"/>
    </source>
</evidence>
<dbReference type="PROSITE" id="PS50839">
    <property type="entry name" value="CHASE"/>
    <property type="match status" value="1"/>
</dbReference>
<dbReference type="Pfam" id="PF02518">
    <property type="entry name" value="HATPase_c"/>
    <property type="match status" value="1"/>
</dbReference>
<dbReference type="SMART" id="SM00448">
    <property type="entry name" value="REC"/>
    <property type="match status" value="1"/>
</dbReference>
<feature type="transmembrane region" description="Helical" evidence="13">
    <location>
        <begin position="329"/>
        <end position="352"/>
    </location>
</feature>
<dbReference type="EC" id="2.7.13.3" evidence="3"/>
<dbReference type="SMART" id="SM00388">
    <property type="entry name" value="HisKA"/>
    <property type="match status" value="1"/>
</dbReference>
<dbReference type="SMART" id="SM00387">
    <property type="entry name" value="HATPase_c"/>
    <property type="match status" value="1"/>
</dbReference>
<dbReference type="Pfam" id="PF00512">
    <property type="entry name" value="HisKA"/>
    <property type="match status" value="1"/>
</dbReference>
<dbReference type="GO" id="GO:0009909">
    <property type="term" value="P:regulation of flower development"/>
    <property type="evidence" value="ECO:0007669"/>
    <property type="project" value="UniProtKB-ARBA"/>
</dbReference>
<evidence type="ECO:0000259" key="16">
    <source>
        <dbReference type="PROSITE" id="PS50839"/>
    </source>
</evidence>
<dbReference type="GO" id="GO:0010271">
    <property type="term" value="P:regulation of chlorophyll catabolic process"/>
    <property type="evidence" value="ECO:0007669"/>
    <property type="project" value="UniProtKB-ARBA"/>
</dbReference>
<evidence type="ECO:0000256" key="9">
    <source>
        <dbReference type="ARBA" id="ARBA00022989"/>
    </source>
</evidence>
<feature type="domain" description="Response regulatory" evidence="15">
    <location>
        <begin position="859"/>
        <end position="995"/>
    </location>
</feature>
<dbReference type="GO" id="GO:0048509">
    <property type="term" value="P:regulation of meristem development"/>
    <property type="evidence" value="ECO:0007669"/>
    <property type="project" value="UniProtKB-ARBA"/>
</dbReference>
<evidence type="ECO:0000256" key="6">
    <source>
        <dbReference type="ARBA" id="ARBA00022692"/>
    </source>
</evidence>
<dbReference type="PROSITE" id="PS50109">
    <property type="entry name" value="HIS_KIN"/>
    <property type="match status" value="1"/>
</dbReference>
<protein>
    <recommendedName>
        <fullName evidence="3">histidine kinase</fullName>
        <ecNumber evidence="3">2.7.13.3</ecNumber>
    </recommendedName>
</protein>
<keyword evidence="4 12" id="KW-0597">Phosphoprotein</keyword>
<dbReference type="InterPro" id="IPR011006">
    <property type="entry name" value="CheY-like_superfamily"/>
</dbReference>
<dbReference type="InterPro" id="IPR036890">
    <property type="entry name" value="HATPase_C_sf"/>
</dbReference>
<keyword evidence="8" id="KW-0256">Endoplasmic reticulum</keyword>
<evidence type="ECO:0000256" key="11">
    <source>
        <dbReference type="ARBA" id="ARBA00023170"/>
    </source>
</evidence>
<dbReference type="GO" id="GO:0009884">
    <property type="term" value="F:cytokinin receptor activity"/>
    <property type="evidence" value="ECO:0007669"/>
    <property type="project" value="UniProtKB-ARBA"/>
</dbReference>
<dbReference type="InterPro" id="IPR001789">
    <property type="entry name" value="Sig_transdc_resp-reg_receiver"/>
</dbReference>
<feature type="domain" description="CHASE" evidence="16">
    <location>
        <begin position="108"/>
        <end position="320"/>
    </location>
</feature>
<dbReference type="SUPFAM" id="SSF55874">
    <property type="entry name" value="ATPase domain of HSP90 chaperone/DNA topoisomerase II/histidine kinase"/>
    <property type="match status" value="1"/>
</dbReference>
<dbReference type="FunFam" id="1.10.287.130:FF:000015">
    <property type="entry name" value="Histidine kinase 4"/>
    <property type="match status" value="1"/>
</dbReference>
<dbReference type="GO" id="GO:0043424">
    <property type="term" value="F:protein histidine kinase binding"/>
    <property type="evidence" value="ECO:0007669"/>
    <property type="project" value="UniProtKB-ARBA"/>
</dbReference>
<keyword evidence="9 13" id="KW-1133">Transmembrane helix</keyword>
<evidence type="ECO:0000256" key="7">
    <source>
        <dbReference type="ARBA" id="ARBA00022777"/>
    </source>
</evidence>
<dbReference type="OrthoDB" id="303614at2759"/>
<dbReference type="FunFam" id="3.30.450.350:FF:000001">
    <property type="entry name" value="Histidine kinase 4"/>
    <property type="match status" value="1"/>
</dbReference>
<dbReference type="SMART" id="SM01079">
    <property type="entry name" value="CHASE"/>
    <property type="match status" value="1"/>
</dbReference>
<evidence type="ECO:0000256" key="8">
    <source>
        <dbReference type="ARBA" id="ARBA00022824"/>
    </source>
</evidence>
<dbReference type="GO" id="GO:0009651">
    <property type="term" value="P:response to salt stress"/>
    <property type="evidence" value="ECO:0007669"/>
    <property type="project" value="UniProtKB-ARBA"/>
</dbReference>
<dbReference type="GO" id="GO:0009414">
    <property type="term" value="P:response to water deprivation"/>
    <property type="evidence" value="ECO:0007669"/>
    <property type="project" value="UniProtKB-ARBA"/>
</dbReference>
<dbReference type="InterPro" id="IPR036097">
    <property type="entry name" value="HisK_dim/P_sf"/>
</dbReference>
<dbReference type="GO" id="GO:0005634">
    <property type="term" value="C:nucleus"/>
    <property type="evidence" value="ECO:0007669"/>
    <property type="project" value="TreeGrafter"/>
</dbReference>
<dbReference type="CDD" id="cd17546">
    <property type="entry name" value="REC_hyHK_CKI1_RcsC-like"/>
    <property type="match status" value="1"/>
</dbReference>
<dbReference type="InterPro" id="IPR004358">
    <property type="entry name" value="Sig_transdc_His_kin-like_C"/>
</dbReference>
<keyword evidence="18" id="KW-1185">Reference proteome</keyword>
<dbReference type="CDD" id="cd00082">
    <property type="entry name" value="HisKA"/>
    <property type="match status" value="1"/>
</dbReference>
<dbReference type="AlphaFoldDB" id="A0A5N6RCM4"/>
<evidence type="ECO:0000256" key="13">
    <source>
        <dbReference type="SAM" id="Phobius"/>
    </source>
</evidence>
<dbReference type="Pfam" id="PF24896">
    <property type="entry name" value="Receiver_CRE1"/>
    <property type="match status" value="1"/>
</dbReference>
<evidence type="ECO:0000256" key="12">
    <source>
        <dbReference type="PROSITE-ProRule" id="PRU00169"/>
    </source>
</evidence>
<dbReference type="GO" id="GO:0005789">
    <property type="term" value="C:endoplasmic reticulum membrane"/>
    <property type="evidence" value="ECO:0007669"/>
    <property type="project" value="UniProtKB-SubCell"/>
</dbReference>
<sequence length="1003" mass="111870">MGLKMQQSHHHSVAVRLNEQMGTKRGYTFIQANRDWLPKFLLLWIMVMAFFSMMIYNGMDDDNKVRRKEILGSMCDQRARMLQDQFSVSVNHVHALAILVSTFHYYKSPSAIDQETFAEYTAMTAFERPLLSGVAYAQRVIKSERESFERQHGWTIKTMEREPSPVRDEYAPVIFTQESVSYLESLDMMSGEEDRENILRARATGKAVLTSPFRLLGSHHLGVVLTFPVYKSKLSLSPAVQERIEATAGYVGGAFDVESLVENLLGQLAGNQAILVNVYDVTNSTDPLIMYGHQYKDSDSSLFHESKLDFGDPFRNHQMICRYHQKAPISWTALTTAFLFFVIGLLVGYILYGAGIHIVKVEDDFHEMQELKVRAEAADVAKSQFLATVSHEIRTPMNGILGMLALLLDTELSSTQRDYAQTAQICGKALIALINEVLDRAKIDAGKLELEAVPFVLRSILDDVLSLFSEKSRKKCIELAVFVSDKVPEIVMGDPGRFRQIVTNLVGNSVKFTERGHIFVKVHLAEHAMAMVNAKAETCLKGGSDRSIFLTGGREFKTLSGCEVADERNSWDIFKHLVADEELRSETSHNMMNANEASEHVTLMVCVEDTGIGIPLCAQDRVFMPFMQADSSTSRHYGGTGIGLSISKCLVELMGGQINFISRPQVGSTFSFTAVFGRCKKNALSDMKKPNSEELPSGFRGLKALVVDEKPVRAAVTRYHLKRLGILVEVASSFKIAVAMIGKNGSLTSRNFQPDLVLVEKDSWMSGEEGGLNVWLLDWKQNGQLFQLPKMILLATQMEKDELDKAKAAGFADTVIMKPMRASMVAACLQQVLGMGKKRQQEKDMANGSFLQSLLCGKKILVVDDNLVNRRVAEGALKKFGADVECAESGKAALSLLQLPHNFDACFMDIQMPEMDGFEATRRIRLMESKANEQMNGGATDEGAIRKRDWHVPILAMTADVIHATYDECLKCGMDGYVSKPFEEQNLYQAVAKFFKSNPISDS</sequence>
<evidence type="ECO:0000313" key="17">
    <source>
        <dbReference type="EMBL" id="KAE8076404.1"/>
    </source>
</evidence>
<evidence type="ECO:0000256" key="1">
    <source>
        <dbReference type="ARBA" id="ARBA00000085"/>
    </source>
</evidence>
<dbReference type="Proteomes" id="UP000327013">
    <property type="component" value="Chromosome 6"/>
</dbReference>
<dbReference type="GO" id="GO:0080117">
    <property type="term" value="P:secondary growth"/>
    <property type="evidence" value="ECO:0007669"/>
    <property type="project" value="UniProtKB-ARBA"/>
</dbReference>
<evidence type="ECO:0000256" key="10">
    <source>
        <dbReference type="ARBA" id="ARBA00023136"/>
    </source>
</evidence>
<dbReference type="GO" id="GO:0010087">
    <property type="term" value="P:phloem or xylem histogenesis"/>
    <property type="evidence" value="ECO:0007669"/>
    <property type="project" value="UniProtKB-ARBA"/>
</dbReference>
<gene>
    <name evidence="17" type="ORF">FH972_015059</name>
</gene>
<dbReference type="PANTHER" id="PTHR43719:SF51">
    <property type="entry name" value="HISTIDINE KINASE 4"/>
    <property type="match status" value="1"/>
</dbReference>
<dbReference type="Gene3D" id="3.30.450.350">
    <property type="entry name" value="CHASE domain"/>
    <property type="match status" value="1"/>
</dbReference>
<dbReference type="InterPro" id="IPR042240">
    <property type="entry name" value="CHASE_sf"/>
</dbReference>
<keyword evidence="5" id="KW-0808">Transferase</keyword>
<feature type="domain" description="Histidine kinase" evidence="14">
    <location>
        <begin position="388"/>
        <end position="678"/>
    </location>
</feature>
<dbReference type="GO" id="GO:0071215">
    <property type="term" value="P:cellular response to abscisic acid stimulus"/>
    <property type="evidence" value="ECO:0007669"/>
    <property type="project" value="UniProtKB-ARBA"/>
</dbReference>
<dbReference type="SUPFAM" id="SSF47384">
    <property type="entry name" value="Homodimeric domain of signal transducing histidine kinase"/>
    <property type="match status" value="1"/>
</dbReference>
<evidence type="ECO:0000256" key="2">
    <source>
        <dbReference type="ARBA" id="ARBA00004477"/>
    </source>
</evidence>
<dbReference type="GO" id="GO:0000155">
    <property type="term" value="F:phosphorelay sensor kinase activity"/>
    <property type="evidence" value="ECO:0007669"/>
    <property type="project" value="InterPro"/>
</dbReference>
<feature type="domain" description="Response regulatory" evidence="15">
    <location>
        <begin position="703"/>
        <end position="833"/>
    </location>
</feature>
<dbReference type="PRINTS" id="PR00344">
    <property type="entry name" value="BCTRLSENSOR"/>
</dbReference>
<dbReference type="SUPFAM" id="SSF52172">
    <property type="entry name" value="CheY-like"/>
    <property type="match status" value="2"/>
</dbReference>
<dbReference type="CDD" id="cd16922">
    <property type="entry name" value="HATPase_EvgS-ArcB-TorS-like"/>
    <property type="match status" value="1"/>
</dbReference>
<comment type="subcellular location">
    <subcellularLocation>
        <location evidence="2">Endoplasmic reticulum membrane</location>
        <topology evidence="2">Multi-pass membrane protein</topology>
    </subcellularLocation>
</comment>
<dbReference type="EMBL" id="CM017326">
    <property type="protein sequence ID" value="KAE8076404.1"/>
    <property type="molecule type" value="Genomic_DNA"/>
</dbReference>
<feature type="modified residue" description="4-aspartylphosphate" evidence="12">
    <location>
        <position position="909"/>
    </location>
</feature>
<dbReference type="Gene3D" id="3.30.565.10">
    <property type="entry name" value="Histidine kinase-like ATPase, C-terminal domain"/>
    <property type="match status" value="1"/>
</dbReference>
<evidence type="ECO:0000256" key="5">
    <source>
        <dbReference type="ARBA" id="ARBA00022679"/>
    </source>
</evidence>
<reference evidence="17 18" key="1">
    <citation type="submission" date="2019-06" db="EMBL/GenBank/DDBJ databases">
        <title>A chromosomal-level reference genome of Carpinus fangiana (Coryloideae, Betulaceae).</title>
        <authorList>
            <person name="Yang X."/>
            <person name="Wang Z."/>
            <person name="Zhang L."/>
            <person name="Hao G."/>
            <person name="Liu J."/>
            <person name="Yang Y."/>
        </authorList>
    </citation>
    <scope>NUCLEOTIDE SEQUENCE [LARGE SCALE GENOMIC DNA]</scope>
    <source>
        <strain evidence="17">Cfa_2016G</strain>
        <tissue evidence="17">Leaf</tissue>
    </source>
</reference>
<dbReference type="Pfam" id="PF03924">
    <property type="entry name" value="CHASE"/>
    <property type="match status" value="1"/>
</dbReference>
<dbReference type="Gene3D" id="1.10.287.130">
    <property type="match status" value="1"/>
</dbReference>
<dbReference type="InterPro" id="IPR003594">
    <property type="entry name" value="HATPase_dom"/>
</dbReference>
<name>A0A5N6RCM4_9ROSI</name>
<keyword evidence="7" id="KW-0418">Kinase</keyword>
<proteinExistence type="predicted"/>
<feature type="transmembrane region" description="Helical" evidence="13">
    <location>
        <begin position="41"/>
        <end position="59"/>
    </location>
</feature>
<comment type="catalytic activity">
    <reaction evidence="1">
        <text>ATP + protein L-histidine = ADP + protein N-phospho-L-histidine.</text>
        <dbReference type="EC" id="2.7.13.3"/>
    </reaction>
</comment>
<organism evidence="17 18">
    <name type="scientific">Carpinus fangiana</name>
    <dbReference type="NCBI Taxonomy" id="176857"/>
    <lineage>
        <taxon>Eukaryota</taxon>
        <taxon>Viridiplantae</taxon>
        <taxon>Streptophyta</taxon>
        <taxon>Embryophyta</taxon>
        <taxon>Tracheophyta</taxon>
        <taxon>Spermatophyta</taxon>
        <taxon>Magnoliopsida</taxon>
        <taxon>eudicotyledons</taxon>
        <taxon>Gunneridae</taxon>
        <taxon>Pentapetalae</taxon>
        <taxon>rosids</taxon>
        <taxon>fabids</taxon>
        <taxon>Fagales</taxon>
        <taxon>Betulaceae</taxon>
        <taxon>Carpinus</taxon>
    </lineage>
</organism>
<dbReference type="InterPro" id="IPR050956">
    <property type="entry name" value="2C_system_His_kinase"/>
</dbReference>
<dbReference type="Pfam" id="PF00072">
    <property type="entry name" value="Response_reg"/>
    <property type="match status" value="1"/>
</dbReference>
<dbReference type="PANTHER" id="PTHR43719">
    <property type="entry name" value="TWO-COMPONENT HISTIDINE KINASE"/>
    <property type="match status" value="1"/>
</dbReference>
<keyword evidence="10 13" id="KW-0472">Membrane</keyword>
<keyword evidence="11" id="KW-0675">Receptor</keyword>
<evidence type="ECO:0000313" key="18">
    <source>
        <dbReference type="Proteomes" id="UP000327013"/>
    </source>
</evidence>
<dbReference type="Gene3D" id="6.10.250.1190">
    <property type="match status" value="1"/>
</dbReference>
<dbReference type="PROSITE" id="PS50110">
    <property type="entry name" value="RESPONSE_REGULATORY"/>
    <property type="match status" value="2"/>
</dbReference>
<dbReference type="GO" id="GO:0010029">
    <property type="term" value="P:regulation of seed germination"/>
    <property type="evidence" value="ECO:0007669"/>
    <property type="project" value="UniProtKB-ARBA"/>
</dbReference>
<dbReference type="GO" id="GO:0034757">
    <property type="term" value="P:negative regulation of iron ion transport"/>
    <property type="evidence" value="ECO:0007669"/>
    <property type="project" value="UniProtKB-ARBA"/>
</dbReference>
<comment type="caution">
    <text evidence="12">Lacks conserved residue(s) required for the propagation of feature annotation.</text>
</comment>
<accession>A0A5N6RCM4</accession>
<dbReference type="InterPro" id="IPR005467">
    <property type="entry name" value="His_kinase_dom"/>
</dbReference>
<dbReference type="FunFam" id="3.40.50.2300:FF:000137">
    <property type="entry name" value="Histidine kinase 3"/>
    <property type="match status" value="1"/>
</dbReference>
<evidence type="ECO:0000256" key="4">
    <source>
        <dbReference type="ARBA" id="ARBA00022553"/>
    </source>
</evidence>
<evidence type="ECO:0000256" key="3">
    <source>
        <dbReference type="ARBA" id="ARBA00012438"/>
    </source>
</evidence>
<dbReference type="GO" id="GO:0070417">
    <property type="term" value="P:cellular response to cold"/>
    <property type="evidence" value="ECO:0007669"/>
    <property type="project" value="UniProtKB-ARBA"/>
</dbReference>
<evidence type="ECO:0000259" key="15">
    <source>
        <dbReference type="PROSITE" id="PS50110"/>
    </source>
</evidence>
<dbReference type="InterPro" id="IPR056839">
    <property type="entry name" value="Receiver_AHK4/CRE1_1st"/>
</dbReference>
<keyword evidence="6 13" id="KW-0812">Transmembrane</keyword>
<dbReference type="InterPro" id="IPR003661">
    <property type="entry name" value="HisK_dim/P_dom"/>
</dbReference>
<dbReference type="Gene3D" id="3.40.50.2300">
    <property type="match status" value="2"/>
</dbReference>